<proteinExistence type="predicted"/>
<gene>
    <name evidence="2" type="ORF">R6U77_09075</name>
</gene>
<name>A0ABZ0RZV5_9BACI</name>
<evidence type="ECO:0000313" key="3">
    <source>
        <dbReference type="Proteomes" id="UP001322664"/>
    </source>
</evidence>
<dbReference type="Proteomes" id="UP001322664">
    <property type="component" value="Chromosome"/>
</dbReference>
<keyword evidence="3" id="KW-1185">Reference proteome</keyword>
<dbReference type="Gene3D" id="1.20.1250.20">
    <property type="entry name" value="MFS general substrate transporter like domains"/>
    <property type="match status" value="1"/>
</dbReference>
<evidence type="ECO:0000256" key="1">
    <source>
        <dbReference type="SAM" id="Phobius"/>
    </source>
</evidence>
<dbReference type="InterPro" id="IPR036259">
    <property type="entry name" value="MFS_trans_sf"/>
</dbReference>
<dbReference type="PANTHER" id="PTHR23531:SF2">
    <property type="entry name" value="PERMEASE"/>
    <property type="match status" value="1"/>
</dbReference>
<evidence type="ECO:0008006" key="4">
    <source>
        <dbReference type="Google" id="ProtNLM"/>
    </source>
</evidence>
<accession>A0ABZ0RZV5</accession>
<evidence type="ECO:0000313" key="2">
    <source>
        <dbReference type="EMBL" id="WPK13794.1"/>
    </source>
</evidence>
<dbReference type="SUPFAM" id="SSF103473">
    <property type="entry name" value="MFS general substrate transporter"/>
    <property type="match status" value="1"/>
</dbReference>
<sequence>MSRVSLSTQPFPIDILYKEAYPHERLGLATSTYFILYDTGLGVGPFILGFFVPVIGYSNIFLSMVFVIIAACIFYYFLYGRNEKAISSEA</sequence>
<dbReference type="EMBL" id="CP137624">
    <property type="protein sequence ID" value="WPK13794.1"/>
    <property type="molecule type" value="Genomic_DNA"/>
</dbReference>
<feature type="transmembrane region" description="Helical" evidence="1">
    <location>
        <begin position="34"/>
        <end position="54"/>
    </location>
</feature>
<organism evidence="2 3">
    <name type="scientific">Lysinibacillus louembei</name>
    <dbReference type="NCBI Taxonomy" id="1470088"/>
    <lineage>
        <taxon>Bacteria</taxon>
        <taxon>Bacillati</taxon>
        <taxon>Bacillota</taxon>
        <taxon>Bacilli</taxon>
        <taxon>Bacillales</taxon>
        <taxon>Bacillaceae</taxon>
        <taxon>Lysinibacillus</taxon>
    </lineage>
</organism>
<reference evidence="2 3" key="1">
    <citation type="submission" date="2023-09" db="EMBL/GenBank/DDBJ databases">
        <authorList>
            <person name="Page C.A."/>
            <person name="Perez-Diaz I.M."/>
        </authorList>
    </citation>
    <scope>NUCLEOTIDE SEQUENCE [LARGE SCALE GENOMIC DNA]</scope>
    <source>
        <strain evidence="2 3">Ll15</strain>
    </source>
</reference>
<keyword evidence="1" id="KW-1133">Transmembrane helix</keyword>
<keyword evidence="1" id="KW-0812">Transmembrane</keyword>
<dbReference type="PANTHER" id="PTHR23531">
    <property type="entry name" value="QUINOLENE RESISTANCE PROTEIN NORA"/>
    <property type="match status" value="1"/>
</dbReference>
<dbReference type="InterPro" id="IPR052714">
    <property type="entry name" value="MFS_Exporter"/>
</dbReference>
<protein>
    <recommendedName>
        <fullName evidence="4">Major facilitator superfamily (MFS) profile domain-containing protein</fullName>
    </recommendedName>
</protein>
<dbReference type="RefSeq" id="WP_319838237.1">
    <property type="nucleotide sequence ID" value="NZ_CP137624.1"/>
</dbReference>
<keyword evidence="1" id="KW-0472">Membrane</keyword>
<feature type="transmembrane region" description="Helical" evidence="1">
    <location>
        <begin position="60"/>
        <end position="78"/>
    </location>
</feature>